<reference evidence="1 2" key="1">
    <citation type="submission" date="2013-11" db="EMBL/GenBank/DDBJ databases">
        <title>Opisthorchis viverrini - life in the bile duct.</title>
        <authorList>
            <person name="Young N.D."/>
            <person name="Nagarajan N."/>
            <person name="Lin S.J."/>
            <person name="Korhonen P.K."/>
            <person name="Jex A.R."/>
            <person name="Hall R.S."/>
            <person name="Safavi-Hemami H."/>
            <person name="Kaewkong W."/>
            <person name="Bertrand D."/>
            <person name="Gao S."/>
            <person name="Seet Q."/>
            <person name="Wongkham S."/>
            <person name="Teh B.T."/>
            <person name="Wongkham C."/>
            <person name="Intapan P.M."/>
            <person name="Maleewong W."/>
            <person name="Yang X."/>
            <person name="Hu M."/>
            <person name="Wang Z."/>
            <person name="Hofmann A."/>
            <person name="Sternberg P.W."/>
            <person name="Tan P."/>
            <person name="Wang J."/>
            <person name="Gasser R.B."/>
        </authorList>
    </citation>
    <scope>NUCLEOTIDE SEQUENCE [LARGE SCALE GENOMIC DNA]</scope>
</reference>
<protein>
    <submittedName>
        <fullName evidence="1">Uncharacterized protein</fullName>
    </submittedName>
</protein>
<dbReference type="EMBL" id="KL597258">
    <property type="protein sequence ID" value="KER19285.1"/>
    <property type="molecule type" value="Genomic_DNA"/>
</dbReference>
<feature type="non-terminal residue" evidence="1">
    <location>
        <position position="215"/>
    </location>
</feature>
<organism evidence="1 2">
    <name type="scientific">Opisthorchis viverrini</name>
    <name type="common">Southeast Asian liver fluke</name>
    <dbReference type="NCBI Taxonomy" id="6198"/>
    <lineage>
        <taxon>Eukaryota</taxon>
        <taxon>Metazoa</taxon>
        <taxon>Spiralia</taxon>
        <taxon>Lophotrochozoa</taxon>
        <taxon>Platyhelminthes</taxon>
        <taxon>Trematoda</taxon>
        <taxon>Digenea</taxon>
        <taxon>Opisthorchiida</taxon>
        <taxon>Opisthorchiata</taxon>
        <taxon>Opisthorchiidae</taxon>
        <taxon>Opisthorchis</taxon>
    </lineage>
</organism>
<gene>
    <name evidence="1" type="ORF">T265_15596</name>
</gene>
<evidence type="ECO:0000313" key="1">
    <source>
        <dbReference type="EMBL" id="KER19285.1"/>
    </source>
</evidence>
<evidence type="ECO:0000313" key="2">
    <source>
        <dbReference type="Proteomes" id="UP000054324"/>
    </source>
</evidence>
<sequence length="215" mass="24235">MWKTAFKQYYPALNKTLFGAGLDRLQWVKTTTKIPKYIVLRQLIQHFQFPPSPSIVVTAICAVSTVATALDPPKTFFSLSVNLKQAARVMRAAFVHYIQVSLFLKACETYVFAEQRVVKCSEHQPGNRVFIYSDSQCKLRKHVQTTVHMSNVELVCAGVKNVVTRNSATLIMGLFIQNGGGMYMHAHVCEKFKCVEETPDEFCSVSSSCKESLLR</sequence>
<name>A0A074Z7S9_OPIVI</name>
<dbReference type="CTD" id="20329761"/>
<keyword evidence="2" id="KW-1185">Reference proteome</keyword>
<proteinExistence type="predicted"/>
<dbReference type="AlphaFoldDB" id="A0A074Z7S9"/>
<dbReference type="GeneID" id="20329761"/>
<dbReference type="Proteomes" id="UP000054324">
    <property type="component" value="Unassembled WGS sequence"/>
</dbReference>
<accession>A0A074Z7S9</accession>
<dbReference type="RefSeq" id="XP_009176969.1">
    <property type="nucleotide sequence ID" value="XM_009178705.1"/>
</dbReference>
<dbReference type="KEGG" id="ovi:T265_15596"/>